<sequence>MKVRKQIVLSIRLLLCVSIASSQEITSNGIVVGPHSFSTFLERQNKTLIAKGTSYLTYFRLAICSAVLYLEPHASNHIVTSVHNSTSNESSSIALEISYHKSVRASDFRWATTHYTKKNGWHDSDSVKELIDEFNLLYRDVRRDDRYLLEYHSEGVALSLNGDFLGNVGAGSPYEKELAQAIYSIWFGQYPFFERLKRDLLSPISL</sequence>
<feature type="domain" description="Chalcone isomerase" evidence="2">
    <location>
        <begin position="41"/>
        <end position="201"/>
    </location>
</feature>
<keyword evidence="1" id="KW-0732">Signal</keyword>
<name>A0ABD3Q4Q7_9STRA</name>
<dbReference type="AlphaFoldDB" id="A0ABD3Q4Q7"/>
<gene>
    <name evidence="3" type="ORF">ACHAWO_009266</name>
</gene>
<organism evidence="3 4">
    <name type="scientific">Cyclotella atomus</name>
    <dbReference type="NCBI Taxonomy" id="382360"/>
    <lineage>
        <taxon>Eukaryota</taxon>
        <taxon>Sar</taxon>
        <taxon>Stramenopiles</taxon>
        <taxon>Ochrophyta</taxon>
        <taxon>Bacillariophyta</taxon>
        <taxon>Coscinodiscophyceae</taxon>
        <taxon>Thalassiosirophycidae</taxon>
        <taxon>Stephanodiscales</taxon>
        <taxon>Stephanodiscaceae</taxon>
        <taxon>Cyclotella</taxon>
    </lineage>
</organism>
<dbReference type="Pfam" id="PF16036">
    <property type="entry name" value="Chalcone_3"/>
    <property type="match status" value="1"/>
</dbReference>
<proteinExistence type="predicted"/>
<dbReference type="InterPro" id="IPR016087">
    <property type="entry name" value="Chalcone_isomerase"/>
</dbReference>
<reference evidence="3 4" key="1">
    <citation type="submission" date="2024-10" db="EMBL/GenBank/DDBJ databases">
        <title>Updated reference genomes for cyclostephanoid diatoms.</title>
        <authorList>
            <person name="Roberts W.R."/>
            <person name="Alverson A.J."/>
        </authorList>
    </citation>
    <scope>NUCLEOTIDE SEQUENCE [LARGE SCALE GENOMIC DNA]</scope>
    <source>
        <strain evidence="3 4">AJA010-31</strain>
    </source>
</reference>
<evidence type="ECO:0000313" key="3">
    <source>
        <dbReference type="EMBL" id="KAL3795103.1"/>
    </source>
</evidence>
<evidence type="ECO:0000259" key="2">
    <source>
        <dbReference type="Pfam" id="PF16036"/>
    </source>
</evidence>
<feature type="chain" id="PRO_5044746835" description="Chalcone isomerase domain-containing protein" evidence="1">
    <location>
        <begin position="23"/>
        <end position="206"/>
    </location>
</feature>
<protein>
    <recommendedName>
        <fullName evidence="2">Chalcone isomerase domain-containing protein</fullName>
    </recommendedName>
</protein>
<evidence type="ECO:0000313" key="4">
    <source>
        <dbReference type="Proteomes" id="UP001530400"/>
    </source>
</evidence>
<feature type="signal peptide" evidence="1">
    <location>
        <begin position="1"/>
        <end position="22"/>
    </location>
</feature>
<keyword evidence="4" id="KW-1185">Reference proteome</keyword>
<dbReference type="Proteomes" id="UP001530400">
    <property type="component" value="Unassembled WGS sequence"/>
</dbReference>
<dbReference type="EMBL" id="JALLPJ020000334">
    <property type="protein sequence ID" value="KAL3795103.1"/>
    <property type="molecule type" value="Genomic_DNA"/>
</dbReference>
<accession>A0ABD3Q4Q7</accession>
<evidence type="ECO:0000256" key="1">
    <source>
        <dbReference type="SAM" id="SignalP"/>
    </source>
</evidence>
<comment type="caution">
    <text evidence="3">The sequence shown here is derived from an EMBL/GenBank/DDBJ whole genome shotgun (WGS) entry which is preliminary data.</text>
</comment>